<dbReference type="PROSITE" id="PS00894">
    <property type="entry name" value="HTH_DEOR_1"/>
    <property type="match status" value="1"/>
</dbReference>
<organism evidence="5 6">
    <name type="scientific">Kutzneria chonburiensis</name>
    <dbReference type="NCBI Taxonomy" id="1483604"/>
    <lineage>
        <taxon>Bacteria</taxon>
        <taxon>Bacillati</taxon>
        <taxon>Actinomycetota</taxon>
        <taxon>Actinomycetes</taxon>
        <taxon>Pseudonocardiales</taxon>
        <taxon>Pseudonocardiaceae</taxon>
        <taxon>Kutzneria</taxon>
    </lineage>
</organism>
<evidence type="ECO:0000313" key="5">
    <source>
        <dbReference type="EMBL" id="MFC0543398.1"/>
    </source>
</evidence>
<evidence type="ECO:0000256" key="2">
    <source>
        <dbReference type="ARBA" id="ARBA00023125"/>
    </source>
</evidence>
<evidence type="ECO:0000256" key="1">
    <source>
        <dbReference type="ARBA" id="ARBA00023015"/>
    </source>
</evidence>
<dbReference type="PANTHER" id="PTHR34580:SF3">
    <property type="entry name" value="PROTEIN PAFB"/>
    <property type="match status" value="1"/>
</dbReference>
<dbReference type="Gene3D" id="1.10.10.10">
    <property type="entry name" value="Winged helix-like DNA-binding domain superfamily/Winged helix DNA-binding domain"/>
    <property type="match status" value="1"/>
</dbReference>
<keyword evidence="2" id="KW-0238">DNA-binding</keyword>
<keyword evidence="3" id="KW-0804">Transcription</keyword>
<dbReference type="Pfam" id="PF13280">
    <property type="entry name" value="WYL"/>
    <property type="match status" value="1"/>
</dbReference>
<dbReference type="SUPFAM" id="SSF46785">
    <property type="entry name" value="Winged helix' DNA-binding domain"/>
    <property type="match status" value="1"/>
</dbReference>
<dbReference type="InterPro" id="IPR057727">
    <property type="entry name" value="WCX_dom"/>
</dbReference>
<dbReference type="InterPro" id="IPR036388">
    <property type="entry name" value="WH-like_DNA-bd_sf"/>
</dbReference>
<dbReference type="PROSITE" id="PS51000">
    <property type="entry name" value="HTH_DEOR_2"/>
    <property type="match status" value="1"/>
</dbReference>
<sequence length="313" mass="34390">MAGPSDRVLRLLSVLSTRPSWTNRELAERLEVTERTVRRDVARLRELGYGIESDAGPWGGYRLAAGTAMPPLSLDDDEALAVAVALREVALKGTLGSDQAALSALFKLQRLLPRRVADRLGRFADAFVHTPQGTPDPVSSGVLLELASACRYQERLRLAYRDRNDRQSTREVEPYRLVRTSNRWYLVALSAGEWRTFRADRVIEAHRTGSPARIADPPDAARMVADMLTSHYPVYATIYLPMSMGQAQQLIPPGSGVHEAESNGTRVTLGGTDIDALATRLLELATPLTVLAPDELRSALRERLQAQLAALTG</sequence>
<dbReference type="InterPro" id="IPR028349">
    <property type="entry name" value="PafC-like"/>
</dbReference>
<proteinExistence type="predicted"/>
<evidence type="ECO:0000256" key="3">
    <source>
        <dbReference type="ARBA" id="ARBA00023163"/>
    </source>
</evidence>
<comment type="caution">
    <text evidence="5">The sequence shown here is derived from an EMBL/GenBank/DDBJ whole genome shotgun (WGS) entry which is preliminary data.</text>
</comment>
<dbReference type="PANTHER" id="PTHR34580">
    <property type="match status" value="1"/>
</dbReference>
<dbReference type="InterPro" id="IPR013196">
    <property type="entry name" value="HTH_11"/>
</dbReference>
<dbReference type="InterPro" id="IPR001034">
    <property type="entry name" value="DeoR_HTH"/>
</dbReference>
<dbReference type="InterPro" id="IPR036390">
    <property type="entry name" value="WH_DNA-bd_sf"/>
</dbReference>
<protein>
    <submittedName>
        <fullName evidence="5">Helix-turn-helix transcriptional regulator</fullName>
    </submittedName>
</protein>
<dbReference type="EMBL" id="JBHLUD010000005">
    <property type="protein sequence ID" value="MFC0543398.1"/>
    <property type="molecule type" value="Genomic_DNA"/>
</dbReference>
<dbReference type="InterPro" id="IPR051534">
    <property type="entry name" value="CBASS_pafABC_assoc_protein"/>
</dbReference>
<keyword evidence="1" id="KW-0805">Transcription regulation</keyword>
<dbReference type="InterPro" id="IPR026881">
    <property type="entry name" value="WYL_dom"/>
</dbReference>
<feature type="domain" description="HTH deoR-type" evidence="4">
    <location>
        <begin position="4"/>
        <end position="70"/>
    </location>
</feature>
<dbReference type="Proteomes" id="UP001589810">
    <property type="component" value="Unassembled WGS sequence"/>
</dbReference>
<dbReference type="PIRSF" id="PIRSF016838">
    <property type="entry name" value="PafC"/>
    <property type="match status" value="1"/>
</dbReference>
<keyword evidence="6" id="KW-1185">Reference proteome</keyword>
<dbReference type="RefSeq" id="WP_379794118.1">
    <property type="nucleotide sequence ID" value="NZ_JBHLUD010000005.1"/>
</dbReference>
<evidence type="ECO:0000313" key="6">
    <source>
        <dbReference type="Proteomes" id="UP001589810"/>
    </source>
</evidence>
<name>A0ABV6MSU6_9PSEU</name>
<accession>A0ABV6MSU6</accession>
<dbReference type="PROSITE" id="PS52050">
    <property type="entry name" value="WYL"/>
    <property type="match status" value="1"/>
</dbReference>
<evidence type="ECO:0000259" key="4">
    <source>
        <dbReference type="PROSITE" id="PS51000"/>
    </source>
</evidence>
<dbReference type="InterPro" id="IPR018356">
    <property type="entry name" value="Tscrpt_reg_HTH_DeoR_CS"/>
</dbReference>
<dbReference type="Pfam" id="PF08279">
    <property type="entry name" value="HTH_11"/>
    <property type="match status" value="1"/>
</dbReference>
<dbReference type="Pfam" id="PF25583">
    <property type="entry name" value="WCX"/>
    <property type="match status" value="1"/>
</dbReference>
<gene>
    <name evidence="5" type="ORF">ACFFH7_17980</name>
</gene>
<reference evidence="5 6" key="1">
    <citation type="submission" date="2024-09" db="EMBL/GenBank/DDBJ databases">
        <authorList>
            <person name="Sun Q."/>
            <person name="Mori K."/>
        </authorList>
    </citation>
    <scope>NUCLEOTIDE SEQUENCE [LARGE SCALE GENOMIC DNA]</scope>
    <source>
        <strain evidence="5 6">TBRC 1432</strain>
    </source>
</reference>